<dbReference type="GO" id="GO:0010181">
    <property type="term" value="F:FMN binding"/>
    <property type="evidence" value="ECO:0007669"/>
    <property type="project" value="InterPro"/>
</dbReference>
<dbReference type="Gene3D" id="3.20.20.70">
    <property type="entry name" value="Aldolase class I"/>
    <property type="match status" value="1"/>
</dbReference>
<dbReference type="HOGENOM" id="CLU_012153_1_2_9"/>
<reference evidence="12 13" key="2">
    <citation type="submission" date="2010-03" db="EMBL/GenBank/DDBJ databases">
        <authorList>
            <person name="Pajon A."/>
        </authorList>
    </citation>
    <scope>NUCLEOTIDE SEQUENCE [LARGE SCALE GENOMIC DNA]</scope>
    <source>
        <strain evidence="12 13">GD/7</strain>
    </source>
</reference>
<dbReference type="PANTHER" id="PTHR42917:SF2">
    <property type="entry name" value="2,4-DIENOYL-COA REDUCTASE [(2E)-ENOYL-COA-PRODUCING]"/>
    <property type="match status" value="1"/>
</dbReference>
<sequence>MNQNLYPHLFQPLTIRGVTLKNRLEYAPTVVLKCNADGTVGQDMLDFMAWQAQTGAGWVTVGDTPVTHDKTSHWLCEMNVCDDDCIHGMNALAEVCRQNGAEISAELAYAGRGNRAPQDGSPIAIVSAERPLNPEDNVRTMNRQDMDEMKAHYADCALRCKHAGFRMVMIHCAHQNFLAQWLSPASNVRTDEYGGSPENRRRYPLEVLKAVREAVGEDMVIEMRVSAVEGIPGGMEFEESLAFMKEAQEYVDIVHVSQGSIFHLSARYCIPTYFREPHKPLNVDYAAEVKKHLHVPVAVVGMITTLEQAEEIIASGKADIVAMAKSFMADGDIVRKSLRAQQEEIRPCTRCDLCGNANTWGTNMSCAINPRCGVSGQIQPVSENERKKVMVIGGGPAGMMAAQTLVQRGHSVKLYEKSYRLGGLLNDACLVPFKTLMREYLDWDIRETGKCGAEILLNTEVTEDLIEKENPDAIIVATGSVYVQPPIPGIENALSVRAVDAHEVETGENVVVCGGGITGLECALTLAKESKSVTVVDQLKREDFIMEMPIFNKVDLLDQLENLNVALIGGQRIQAVKDGIETVDTVTGEKHFYPADSIVNALGVKPDDSLGKALLAKYGSADVILVGDCTARGGTYYRANHEAYYAAMRI</sequence>
<keyword evidence="4" id="KW-0285">Flavoprotein</keyword>
<dbReference type="GO" id="GO:0051536">
    <property type="term" value="F:iron-sulfur cluster binding"/>
    <property type="evidence" value="ECO:0007669"/>
    <property type="project" value="UniProtKB-KW"/>
</dbReference>
<gene>
    <name evidence="12" type="ORF">CC1_27890</name>
</gene>
<evidence type="ECO:0000256" key="3">
    <source>
        <dbReference type="ARBA" id="ARBA00011048"/>
    </source>
</evidence>
<dbReference type="InterPro" id="IPR013785">
    <property type="entry name" value="Aldolase_TIM"/>
</dbReference>
<evidence type="ECO:0000256" key="7">
    <source>
        <dbReference type="ARBA" id="ARBA00023002"/>
    </source>
</evidence>
<name>D4JAN1_9FIRM</name>
<comment type="cofactor">
    <cofactor evidence="1">
        <name>FMN</name>
        <dbReference type="ChEBI" id="CHEBI:58210"/>
    </cofactor>
</comment>
<dbReference type="PATRIC" id="fig|717962.3.peg.2676"/>
<feature type="domain" description="FAD/NAD(P)-binding" evidence="11">
    <location>
        <begin position="387"/>
        <end position="626"/>
    </location>
</feature>
<evidence type="ECO:0000256" key="1">
    <source>
        <dbReference type="ARBA" id="ARBA00001917"/>
    </source>
</evidence>
<comment type="similarity">
    <text evidence="3">In the N-terminal section; belongs to the NADH:flavin oxidoreductase/NADH oxidase family.</text>
</comment>
<dbReference type="InterPro" id="IPR023753">
    <property type="entry name" value="FAD/NAD-binding_dom"/>
</dbReference>
<dbReference type="GO" id="GO:0016491">
    <property type="term" value="F:oxidoreductase activity"/>
    <property type="evidence" value="ECO:0007669"/>
    <property type="project" value="UniProtKB-KW"/>
</dbReference>
<evidence type="ECO:0000313" key="13">
    <source>
        <dbReference type="Proteomes" id="UP000008798"/>
    </source>
</evidence>
<evidence type="ECO:0000256" key="8">
    <source>
        <dbReference type="ARBA" id="ARBA00023004"/>
    </source>
</evidence>
<proteinExistence type="inferred from homology"/>
<keyword evidence="5" id="KW-0288">FMN</keyword>
<keyword evidence="9" id="KW-0411">Iron-sulfur</keyword>
<dbReference type="PRINTS" id="PR00368">
    <property type="entry name" value="FADPNR"/>
</dbReference>
<dbReference type="Pfam" id="PF00724">
    <property type="entry name" value="Oxidored_FMN"/>
    <property type="match status" value="1"/>
</dbReference>
<dbReference type="STRING" id="717962.CC1_27890"/>
<evidence type="ECO:0000259" key="10">
    <source>
        <dbReference type="Pfam" id="PF00724"/>
    </source>
</evidence>
<keyword evidence="7" id="KW-0560">Oxidoreductase</keyword>
<evidence type="ECO:0000256" key="5">
    <source>
        <dbReference type="ARBA" id="ARBA00022643"/>
    </source>
</evidence>
<dbReference type="InterPro" id="IPR051793">
    <property type="entry name" value="NADH:flavin_oxidoreductase"/>
</dbReference>
<dbReference type="CDD" id="cd02803">
    <property type="entry name" value="OYE_like_FMN_family"/>
    <property type="match status" value="1"/>
</dbReference>
<organism evidence="12 13">
    <name type="scientific">Coprococcus catus GD/7</name>
    <dbReference type="NCBI Taxonomy" id="717962"/>
    <lineage>
        <taxon>Bacteria</taxon>
        <taxon>Bacillati</taxon>
        <taxon>Bacillota</taxon>
        <taxon>Clostridia</taxon>
        <taxon>Lachnospirales</taxon>
        <taxon>Lachnospiraceae</taxon>
        <taxon>Coprococcus</taxon>
    </lineage>
</organism>
<evidence type="ECO:0000256" key="6">
    <source>
        <dbReference type="ARBA" id="ARBA00022723"/>
    </source>
</evidence>
<keyword evidence="6" id="KW-0479">Metal-binding</keyword>
<dbReference type="GO" id="GO:0046872">
    <property type="term" value="F:metal ion binding"/>
    <property type="evidence" value="ECO:0007669"/>
    <property type="project" value="UniProtKB-KW"/>
</dbReference>
<dbReference type="SUPFAM" id="SSF51395">
    <property type="entry name" value="FMN-linked oxidoreductases"/>
    <property type="match status" value="1"/>
</dbReference>
<dbReference type="EMBL" id="FP929038">
    <property type="protein sequence ID" value="CBK81402.1"/>
    <property type="molecule type" value="Genomic_DNA"/>
</dbReference>
<protein>
    <submittedName>
        <fullName evidence="12">NADH:flavin oxidoreductases, Old Yellow Enzyme family</fullName>
    </submittedName>
</protein>
<reference evidence="12 13" key="1">
    <citation type="submission" date="2010-03" db="EMBL/GenBank/DDBJ databases">
        <title>The genome sequence of Coprococcus catus GD/7.</title>
        <authorList>
            <consortium name="metaHIT consortium -- http://www.metahit.eu/"/>
            <person name="Pajon A."/>
            <person name="Turner K."/>
            <person name="Parkhill J."/>
            <person name="Duncan S."/>
            <person name="Flint H."/>
        </authorList>
    </citation>
    <scope>NUCLEOTIDE SEQUENCE [LARGE SCALE GENOMIC DNA]</scope>
    <source>
        <strain evidence="12 13">GD/7</strain>
    </source>
</reference>
<dbReference type="InterPro" id="IPR001155">
    <property type="entry name" value="OxRdtase_FMN_N"/>
</dbReference>
<dbReference type="AlphaFoldDB" id="D4JAN1"/>
<dbReference type="RefSeq" id="WP_015514929.1">
    <property type="nucleotide sequence ID" value="NC_021009.1"/>
</dbReference>
<evidence type="ECO:0000313" key="12">
    <source>
        <dbReference type="EMBL" id="CBK81402.1"/>
    </source>
</evidence>
<dbReference type="Proteomes" id="UP000008798">
    <property type="component" value="Chromosome"/>
</dbReference>
<dbReference type="KEGG" id="cct:CC1_27890"/>
<dbReference type="Gene3D" id="3.40.50.720">
    <property type="entry name" value="NAD(P)-binding Rossmann-like Domain"/>
    <property type="match status" value="1"/>
</dbReference>
<dbReference type="SUPFAM" id="SSF51905">
    <property type="entry name" value="FAD/NAD(P)-binding domain"/>
    <property type="match status" value="1"/>
</dbReference>
<keyword evidence="8" id="KW-0408">Iron</keyword>
<dbReference type="Pfam" id="PF07992">
    <property type="entry name" value="Pyr_redox_2"/>
    <property type="match status" value="1"/>
</dbReference>
<comment type="cofactor">
    <cofactor evidence="2">
        <name>[4Fe-4S] cluster</name>
        <dbReference type="ChEBI" id="CHEBI:49883"/>
    </cofactor>
</comment>
<feature type="domain" description="NADH:flavin oxidoreductase/NADH oxidase N-terminal" evidence="10">
    <location>
        <begin position="9"/>
        <end position="336"/>
    </location>
</feature>
<evidence type="ECO:0000256" key="9">
    <source>
        <dbReference type="ARBA" id="ARBA00023014"/>
    </source>
</evidence>
<evidence type="ECO:0000256" key="4">
    <source>
        <dbReference type="ARBA" id="ARBA00022630"/>
    </source>
</evidence>
<accession>D4JAN1</accession>
<dbReference type="Gene3D" id="3.50.50.60">
    <property type="entry name" value="FAD/NAD(P)-binding domain"/>
    <property type="match status" value="1"/>
</dbReference>
<evidence type="ECO:0000256" key="2">
    <source>
        <dbReference type="ARBA" id="ARBA00001966"/>
    </source>
</evidence>
<evidence type="ECO:0000259" key="11">
    <source>
        <dbReference type="Pfam" id="PF07992"/>
    </source>
</evidence>
<dbReference type="PANTHER" id="PTHR42917">
    <property type="entry name" value="2,4-DIENOYL-COA REDUCTASE"/>
    <property type="match status" value="1"/>
</dbReference>
<dbReference type="InterPro" id="IPR036188">
    <property type="entry name" value="FAD/NAD-bd_sf"/>
</dbReference>